<dbReference type="PANTHER" id="PTHR34410:SF2">
    <property type="entry name" value="RRNA INTRON-ENCODED HOMING ENDONUCLEASE"/>
    <property type="match status" value="1"/>
</dbReference>
<comment type="caution">
    <text evidence="2">The sequence shown here is derived from an EMBL/GenBank/DDBJ whole genome shotgun (WGS) entry which is preliminary data.</text>
</comment>
<gene>
    <name evidence="2" type="ORF">V6N12_010111</name>
</gene>
<keyword evidence="3" id="KW-1185">Reference proteome</keyword>
<accession>A0ABR2ECQ9</accession>
<dbReference type="Proteomes" id="UP001472677">
    <property type="component" value="Unassembled WGS sequence"/>
</dbReference>
<evidence type="ECO:0000256" key="1">
    <source>
        <dbReference type="SAM" id="MobiDB-lite"/>
    </source>
</evidence>
<organism evidence="2 3">
    <name type="scientific">Hibiscus sabdariffa</name>
    <name type="common">roselle</name>
    <dbReference type="NCBI Taxonomy" id="183260"/>
    <lineage>
        <taxon>Eukaryota</taxon>
        <taxon>Viridiplantae</taxon>
        <taxon>Streptophyta</taxon>
        <taxon>Embryophyta</taxon>
        <taxon>Tracheophyta</taxon>
        <taxon>Spermatophyta</taxon>
        <taxon>Magnoliopsida</taxon>
        <taxon>eudicotyledons</taxon>
        <taxon>Gunneridae</taxon>
        <taxon>Pentapetalae</taxon>
        <taxon>rosids</taxon>
        <taxon>malvids</taxon>
        <taxon>Malvales</taxon>
        <taxon>Malvaceae</taxon>
        <taxon>Malvoideae</taxon>
        <taxon>Hibiscus</taxon>
    </lineage>
</organism>
<feature type="region of interest" description="Disordered" evidence="1">
    <location>
        <begin position="89"/>
        <end position="108"/>
    </location>
</feature>
<name>A0ABR2ECQ9_9ROSI</name>
<evidence type="ECO:0000313" key="3">
    <source>
        <dbReference type="Proteomes" id="UP001472677"/>
    </source>
</evidence>
<evidence type="ECO:0000313" key="2">
    <source>
        <dbReference type="EMBL" id="KAK8557888.1"/>
    </source>
</evidence>
<proteinExistence type="predicted"/>
<protein>
    <submittedName>
        <fullName evidence="2">Uncharacterized protein</fullName>
    </submittedName>
</protein>
<sequence>MLLLVRNGHVSGEMVVCVDRLRASCIELSSRTPLQCRPLVVVVPKGLCILSLDMNDDLVPLWPLPYLGSALRSMRDGRREGMLPVKKLVVGPRGGSAGPPHGEHRSARPYCRRCAPGLNWPGRSSGADSDPIVLAFGIGVMINRDSRGHSYFIVRERKLGARRRSDTVLVSTINDADQGLADVAFRTPPAPYEKSKSLGSGGSMVARLKLKGIDGRAPPGVEPAA</sequence>
<reference evidence="2 3" key="1">
    <citation type="journal article" date="2024" name="G3 (Bethesda)">
        <title>Genome assembly of Hibiscus sabdariffa L. provides insights into metabolisms of medicinal natural products.</title>
        <authorList>
            <person name="Kim T."/>
        </authorList>
    </citation>
    <scope>NUCLEOTIDE SEQUENCE [LARGE SCALE GENOMIC DNA]</scope>
    <source>
        <strain evidence="2">TK-2024</strain>
        <tissue evidence="2">Old leaves</tissue>
    </source>
</reference>
<dbReference type="EMBL" id="JBBPBM010000016">
    <property type="protein sequence ID" value="KAK8557888.1"/>
    <property type="molecule type" value="Genomic_DNA"/>
</dbReference>
<dbReference type="PANTHER" id="PTHR34410">
    <property type="entry name" value="INTRON-ENCODED HOMING ENDONUCLEASE, PUTATIVE-RELATED"/>
    <property type="match status" value="1"/>
</dbReference>